<dbReference type="PANTHER" id="PTHR24264:SF65">
    <property type="entry name" value="SRCR DOMAIN-CONTAINING PROTEIN"/>
    <property type="match status" value="1"/>
</dbReference>
<sequence length="239" mass="25137">MISSSPLVSSPPPALSSLCPSSSEDTLLLLTRRSTSSRSREAAATSAAALSVAASPLLPARITSNKVRPDINKEKLSLALSNILSLYNNRNQQNDIAVLKWSGSFTKNNSAVVAMSLPPARNSEWMPNGASVLVCGWGNTSTGLVGQYPDTLKCVSVNIIRNSVCNDRNHYNGSILSGMFCAGILDVGGKDACQGDSGGPVVYNGQMVGATSWGIGCADKKYPGVYTDVAMYKNWIVSA</sequence>
<organism evidence="9">
    <name type="scientific">Oikopleura dioica</name>
    <name type="common">Tunicate</name>
    <dbReference type="NCBI Taxonomy" id="34765"/>
    <lineage>
        <taxon>Eukaryota</taxon>
        <taxon>Metazoa</taxon>
        <taxon>Chordata</taxon>
        <taxon>Tunicata</taxon>
        <taxon>Appendicularia</taxon>
        <taxon>Copelata</taxon>
        <taxon>Oikopleuridae</taxon>
        <taxon>Oikopleura</taxon>
    </lineage>
</organism>
<keyword evidence="4" id="KW-0378">Hydrolase</keyword>
<dbReference type="InterPro" id="IPR001254">
    <property type="entry name" value="Trypsin_dom"/>
</dbReference>
<dbReference type="PRINTS" id="PR00722">
    <property type="entry name" value="CHYMOTRYPSIN"/>
</dbReference>
<dbReference type="GO" id="GO:0004252">
    <property type="term" value="F:serine-type endopeptidase activity"/>
    <property type="evidence" value="ECO:0007669"/>
    <property type="project" value="InterPro"/>
</dbReference>
<keyword evidence="6" id="KW-1015">Disulfide bond</keyword>
<accession>E4YED2</accession>
<evidence type="ECO:0000256" key="3">
    <source>
        <dbReference type="ARBA" id="ARBA00022670"/>
    </source>
</evidence>
<gene>
    <name evidence="9" type="ORF">GSOID_T00021838001</name>
</gene>
<dbReference type="EMBL" id="FN654455">
    <property type="protein sequence ID" value="CBY43783.1"/>
    <property type="molecule type" value="Genomic_DNA"/>
</dbReference>
<dbReference type="SMART" id="SM00020">
    <property type="entry name" value="Tryp_SPc"/>
    <property type="match status" value="1"/>
</dbReference>
<evidence type="ECO:0000256" key="4">
    <source>
        <dbReference type="ARBA" id="ARBA00022801"/>
    </source>
</evidence>
<dbReference type="Gene3D" id="2.40.10.10">
    <property type="entry name" value="Trypsin-like serine proteases"/>
    <property type="match status" value="2"/>
</dbReference>
<dbReference type="PROSITE" id="PS50240">
    <property type="entry name" value="TRYPSIN_DOM"/>
    <property type="match status" value="1"/>
</dbReference>
<comment type="similarity">
    <text evidence="7">Belongs to the peptidase S1 family. CLIP subfamily.</text>
</comment>
<comment type="subcellular location">
    <subcellularLocation>
        <location evidence="1">Secreted</location>
    </subcellularLocation>
</comment>
<dbReference type="AlphaFoldDB" id="E4YED2"/>
<reference evidence="9" key="1">
    <citation type="journal article" date="2010" name="Science">
        <title>Plasticity of animal genome architecture unmasked by rapid evolution of a pelagic tunicate.</title>
        <authorList>
            <person name="Denoeud F."/>
            <person name="Henriet S."/>
            <person name="Mungpakdee S."/>
            <person name="Aury J.M."/>
            <person name="Da Silva C."/>
            <person name="Brinkmann H."/>
            <person name="Mikhaleva J."/>
            <person name="Olsen L.C."/>
            <person name="Jubin C."/>
            <person name="Canestro C."/>
            <person name="Bouquet J.M."/>
            <person name="Danks G."/>
            <person name="Poulain J."/>
            <person name="Campsteijn C."/>
            <person name="Adamski M."/>
            <person name="Cross I."/>
            <person name="Yadetie F."/>
            <person name="Muffato M."/>
            <person name="Louis A."/>
            <person name="Butcher S."/>
            <person name="Tsagkogeorga G."/>
            <person name="Konrad A."/>
            <person name="Singh S."/>
            <person name="Jensen M.F."/>
            <person name="Cong E.H."/>
            <person name="Eikeseth-Otteraa H."/>
            <person name="Noel B."/>
            <person name="Anthouard V."/>
            <person name="Porcel B.M."/>
            <person name="Kachouri-Lafond R."/>
            <person name="Nishino A."/>
            <person name="Ugolini M."/>
            <person name="Chourrout P."/>
            <person name="Nishida H."/>
            <person name="Aasland R."/>
            <person name="Huzurbazar S."/>
            <person name="Westhof E."/>
            <person name="Delsuc F."/>
            <person name="Lehrach H."/>
            <person name="Reinhardt R."/>
            <person name="Weissenbach J."/>
            <person name="Roy S.W."/>
            <person name="Artiguenave F."/>
            <person name="Postlethwait J.H."/>
            <person name="Manak J.R."/>
            <person name="Thompson E.M."/>
            <person name="Jaillon O."/>
            <person name="Du Pasquier L."/>
            <person name="Boudinot P."/>
            <person name="Liberles D.A."/>
            <person name="Volff J.N."/>
            <person name="Philippe H."/>
            <person name="Lenhard B."/>
            <person name="Roest Crollius H."/>
            <person name="Wincker P."/>
            <person name="Chourrout D."/>
        </authorList>
    </citation>
    <scope>NUCLEOTIDE SEQUENCE [LARGE SCALE GENOMIC DNA]</scope>
</reference>
<evidence type="ECO:0000256" key="7">
    <source>
        <dbReference type="ARBA" id="ARBA00024195"/>
    </source>
</evidence>
<dbReference type="Pfam" id="PF00089">
    <property type="entry name" value="Trypsin"/>
    <property type="match status" value="1"/>
</dbReference>
<evidence type="ECO:0000313" key="9">
    <source>
        <dbReference type="EMBL" id="CBY43783.1"/>
    </source>
</evidence>
<evidence type="ECO:0000256" key="5">
    <source>
        <dbReference type="ARBA" id="ARBA00022825"/>
    </source>
</evidence>
<protein>
    <recommendedName>
        <fullName evidence="8">Peptidase S1 domain-containing protein</fullName>
    </recommendedName>
</protein>
<dbReference type="MEROPS" id="S01.151"/>
<keyword evidence="2" id="KW-0964">Secreted</keyword>
<feature type="domain" description="Peptidase S1" evidence="8">
    <location>
        <begin position="87"/>
        <end position="239"/>
    </location>
</feature>
<evidence type="ECO:0000256" key="1">
    <source>
        <dbReference type="ARBA" id="ARBA00004613"/>
    </source>
</evidence>
<dbReference type="InterPro" id="IPR043504">
    <property type="entry name" value="Peptidase_S1_PA_chymotrypsin"/>
</dbReference>
<dbReference type="InterPro" id="IPR050127">
    <property type="entry name" value="Serine_Proteases_S1"/>
</dbReference>
<name>E4YED2_OIKDI</name>
<evidence type="ECO:0000256" key="2">
    <source>
        <dbReference type="ARBA" id="ARBA00022525"/>
    </source>
</evidence>
<dbReference type="GO" id="GO:0006508">
    <property type="term" value="P:proteolysis"/>
    <property type="evidence" value="ECO:0007669"/>
    <property type="project" value="UniProtKB-KW"/>
</dbReference>
<keyword evidence="5" id="KW-0720">Serine protease</keyword>
<dbReference type="InterPro" id="IPR009003">
    <property type="entry name" value="Peptidase_S1_PA"/>
</dbReference>
<dbReference type="InterPro" id="IPR033116">
    <property type="entry name" value="TRYPSIN_SER"/>
</dbReference>
<dbReference type="GO" id="GO:0005615">
    <property type="term" value="C:extracellular space"/>
    <property type="evidence" value="ECO:0007669"/>
    <property type="project" value="TreeGrafter"/>
</dbReference>
<dbReference type="FunFam" id="2.40.10.10:FF:000002">
    <property type="entry name" value="Transmembrane protease serine"/>
    <property type="match status" value="1"/>
</dbReference>
<evidence type="ECO:0000256" key="6">
    <source>
        <dbReference type="ARBA" id="ARBA00023157"/>
    </source>
</evidence>
<dbReference type="Proteomes" id="UP000011014">
    <property type="component" value="Unassembled WGS sequence"/>
</dbReference>
<dbReference type="PANTHER" id="PTHR24264">
    <property type="entry name" value="TRYPSIN-RELATED"/>
    <property type="match status" value="1"/>
</dbReference>
<keyword evidence="3" id="KW-0645">Protease</keyword>
<dbReference type="SUPFAM" id="SSF50494">
    <property type="entry name" value="Trypsin-like serine proteases"/>
    <property type="match status" value="1"/>
</dbReference>
<dbReference type="PROSITE" id="PS00135">
    <property type="entry name" value="TRYPSIN_SER"/>
    <property type="match status" value="1"/>
</dbReference>
<proteinExistence type="inferred from homology"/>
<dbReference type="InterPro" id="IPR001314">
    <property type="entry name" value="Peptidase_S1A"/>
</dbReference>
<dbReference type="CDD" id="cd00190">
    <property type="entry name" value="Tryp_SPc"/>
    <property type="match status" value="1"/>
</dbReference>
<evidence type="ECO:0000259" key="8">
    <source>
        <dbReference type="PROSITE" id="PS50240"/>
    </source>
</evidence>